<dbReference type="Pfam" id="PF02342">
    <property type="entry name" value="TerD"/>
    <property type="match status" value="1"/>
</dbReference>
<evidence type="ECO:0000256" key="1">
    <source>
        <dbReference type="ARBA" id="ARBA00008775"/>
    </source>
</evidence>
<dbReference type="InterPro" id="IPR003325">
    <property type="entry name" value="TerD"/>
</dbReference>
<sequence length="515" mass="54499">MSMQKGANTAVPVPSVRVELGWQGGPGVPDADASALLLASTGRVRSDDDFVFYNQPAHASGAVRHEGKQQGPTVLDVLSVDLSRVEPDIEKVVIAASADGGTFGQFKGLYVRVLDAAAGTEIARFDSQGATSETAFVLGELYRRQGAWKFRAIGQGYDSGLAGLATDFGISVDEPQQAAAPPPPAPPQPQAPPPAPPQPQAPPPAPPQPQAPPPPPGPYAPPGQEQYAPPPPGGQYMPPPPGQYPPPPPPGQYAPPPPPPGPGEYAPPPPPGGQYSPPPPGQYAPPPAPGYGQQPPPQQQAPQQQGGKISLTKNAPSVSLTKHGATSGNMRVNLNWTAREGVAKGRLGKRRRGVDLDLDLCCLWELQDGRKGIIHALGDMGTLDRAPFIKLDKDDRTGAVETGENLTINLDHTADFKRILVFAEIYDGADDFRGLDAIATLYPVGSQPIEMRMDDCVDASRDAVLALIENVGGDLVVRREGRFVLPPPGRPRWGKMSVDQAYGWNLEWVASRGKD</sequence>
<organism evidence="4 5">
    <name type="scientific">Actinomadura fibrosa</name>
    <dbReference type="NCBI Taxonomy" id="111802"/>
    <lineage>
        <taxon>Bacteria</taxon>
        <taxon>Bacillati</taxon>
        <taxon>Actinomycetota</taxon>
        <taxon>Actinomycetes</taxon>
        <taxon>Streptosporangiales</taxon>
        <taxon>Thermomonosporaceae</taxon>
        <taxon>Actinomadura</taxon>
    </lineage>
</organism>
<dbReference type="Proteomes" id="UP001597063">
    <property type="component" value="Unassembled WGS sequence"/>
</dbReference>
<dbReference type="InterPro" id="IPR051324">
    <property type="entry name" value="Stress/Tellurium_Resist"/>
</dbReference>
<proteinExistence type="inferred from homology"/>
<accession>A0ABW2XH66</accession>
<feature type="compositionally biased region" description="Pro residues" evidence="2">
    <location>
        <begin position="228"/>
        <end position="299"/>
    </location>
</feature>
<evidence type="ECO:0000313" key="5">
    <source>
        <dbReference type="Proteomes" id="UP001597063"/>
    </source>
</evidence>
<dbReference type="PANTHER" id="PTHR32097">
    <property type="entry name" value="CAMP-BINDING PROTEIN 1-RELATED"/>
    <property type="match status" value="1"/>
</dbReference>
<dbReference type="Gene3D" id="2.60.60.30">
    <property type="entry name" value="sav2460 like domains"/>
    <property type="match status" value="2"/>
</dbReference>
<evidence type="ECO:0000259" key="3">
    <source>
        <dbReference type="Pfam" id="PF02342"/>
    </source>
</evidence>
<name>A0ABW2XH66_9ACTN</name>
<dbReference type="RefSeq" id="WP_131757530.1">
    <property type="nucleotide sequence ID" value="NZ_CAACUY010000033.1"/>
</dbReference>
<reference evidence="5" key="1">
    <citation type="journal article" date="2019" name="Int. J. Syst. Evol. Microbiol.">
        <title>The Global Catalogue of Microorganisms (GCM) 10K type strain sequencing project: providing services to taxonomists for standard genome sequencing and annotation.</title>
        <authorList>
            <consortium name="The Broad Institute Genomics Platform"/>
            <consortium name="The Broad Institute Genome Sequencing Center for Infectious Disease"/>
            <person name="Wu L."/>
            <person name="Ma J."/>
        </authorList>
    </citation>
    <scope>NUCLEOTIDE SEQUENCE [LARGE SCALE GENOMIC DNA]</scope>
    <source>
        <strain evidence="5">JCM 9371</strain>
    </source>
</reference>
<feature type="compositionally biased region" description="Pro residues" evidence="2">
    <location>
        <begin position="180"/>
        <end position="221"/>
    </location>
</feature>
<dbReference type="PANTHER" id="PTHR32097:SF4">
    <property type="entry name" value="GENERAL STRESS PROTEIN 16U"/>
    <property type="match status" value="1"/>
</dbReference>
<evidence type="ECO:0000256" key="2">
    <source>
        <dbReference type="SAM" id="MobiDB-lite"/>
    </source>
</evidence>
<protein>
    <submittedName>
        <fullName evidence="4">TerD family protein</fullName>
    </submittedName>
</protein>
<gene>
    <name evidence="4" type="ORF">ACFQZM_10525</name>
</gene>
<feature type="region of interest" description="Disordered" evidence="2">
    <location>
        <begin position="174"/>
        <end position="326"/>
    </location>
</feature>
<evidence type="ECO:0000313" key="4">
    <source>
        <dbReference type="EMBL" id="MFD0684935.1"/>
    </source>
</evidence>
<comment type="similarity">
    <text evidence="1">Belongs to the CAPAB/TerDEXZ family.</text>
</comment>
<feature type="compositionally biased region" description="Polar residues" evidence="2">
    <location>
        <begin position="311"/>
        <end position="326"/>
    </location>
</feature>
<dbReference type="EMBL" id="JBHTGP010000005">
    <property type="protein sequence ID" value="MFD0684935.1"/>
    <property type="molecule type" value="Genomic_DNA"/>
</dbReference>
<dbReference type="CDD" id="cd06974">
    <property type="entry name" value="TerD_like"/>
    <property type="match status" value="2"/>
</dbReference>
<comment type="caution">
    <text evidence="4">The sequence shown here is derived from an EMBL/GenBank/DDBJ whole genome shotgun (WGS) entry which is preliminary data.</text>
</comment>
<feature type="domain" description="TerD" evidence="3">
    <location>
        <begin position="1"/>
        <end position="168"/>
    </location>
</feature>
<keyword evidence="5" id="KW-1185">Reference proteome</keyword>